<dbReference type="AlphaFoldDB" id="A0A183AJ54"/>
<protein>
    <submittedName>
        <fullName evidence="1 3">Uncharacterized protein</fullName>
    </submittedName>
</protein>
<dbReference type="Proteomes" id="UP000272942">
    <property type="component" value="Unassembled WGS sequence"/>
</dbReference>
<gene>
    <name evidence="1" type="ORF">ECPE_LOCUS6989</name>
</gene>
<evidence type="ECO:0000313" key="1">
    <source>
        <dbReference type="EMBL" id="VDP79872.1"/>
    </source>
</evidence>
<reference evidence="3" key="1">
    <citation type="submission" date="2016-06" db="UniProtKB">
        <authorList>
            <consortium name="WormBaseParasite"/>
        </authorList>
    </citation>
    <scope>IDENTIFICATION</scope>
</reference>
<evidence type="ECO:0000313" key="3">
    <source>
        <dbReference type="WBParaSite" id="ECPE_0000700301-mRNA-1"/>
    </source>
</evidence>
<keyword evidence="2" id="KW-1185">Reference proteome</keyword>
<dbReference type="EMBL" id="UZAN01044030">
    <property type="protein sequence ID" value="VDP79872.1"/>
    <property type="molecule type" value="Genomic_DNA"/>
</dbReference>
<sequence>MRPTIQGTQVLPLSRTLAGEHHGGQLQGLTLETGSVAPKIGATMSFLRQVWVVWNQGLANSSRLTTSS</sequence>
<accession>A0A183AJ54</accession>
<proteinExistence type="predicted"/>
<dbReference type="WBParaSite" id="ECPE_0000700301-mRNA-1">
    <property type="protein sequence ID" value="ECPE_0000700301-mRNA-1"/>
    <property type="gene ID" value="ECPE_0000700301"/>
</dbReference>
<name>A0A183AJ54_9TREM</name>
<evidence type="ECO:0000313" key="2">
    <source>
        <dbReference type="Proteomes" id="UP000272942"/>
    </source>
</evidence>
<organism evidence="3">
    <name type="scientific">Echinostoma caproni</name>
    <dbReference type="NCBI Taxonomy" id="27848"/>
    <lineage>
        <taxon>Eukaryota</taxon>
        <taxon>Metazoa</taxon>
        <taxon>Spiralia</taxon>
        <taxon>Lophotrochozoa</taxon>
        <taxon>Platyhelminthes</taxon>
        <taxon>Trematoda</taxon>
        <taxon>Digenea</taxon>
        <taxon>Plagiorchiida</taxon>
        <taxon>Echinostomata</taxon>
        <taxon>Echinostomatoidea</taxon>
        <taxon>Echinostomatidae</taxon>
        <taxon>Echinostoma</taxon>
    </lineage>
</organism>
<reference evidence="1 2" key="2">
    <citation type="submission" date="2018-11" db="EMBL/GenBank/DDBJ databases">
        <authorList>
            <consortium name="Pathogen Informatics"/>
        </authorList>
    </citation>
    <scope>NUCLEOTIDE SEQUENCE [LARGE SCALE GENOMIC DNA]</scope>
    <source>
        <strain evidence="1 2">Egypt</strain>
    </source>
</reference>